<dbReference type="Proteomes" id="UP001500033">
    <property type="component" value="Unassembled WGS sequence"/>
</dbReference>
<accession>A0ABN1SKB3</accession>
<keyword evidence="2" id="KW-1185">Reference proteome</keyword>
<comment type="caution">
    <text evidence="1">The sequence shown here is derived from an EMBL/GenBank/DDBJ whole genome shotgun (WGS) entry which is preliminary data.</text>
</comment>
<protein>
    <submittedName>
        <fullName evidence="1">Uncharacterized protein</fullName>
    </submittedName>
</protein>
<dbReference type="EMBL" id="BAAAIE010000065">
    <property type="protein sequence ID" value="GAA0994104.1"/>
    <property type="molecule type" value="Genomic_DNA"/>
</dbReference>
<evidence type="ECO:0000313" key="2">
    <source>
        <dbReference type="Proteomes" id="UP001500033"/>
    </source>
</evidence>
<name>A0ABN1SKB3_9ACTN</name>
<organism evidence="1 2">
    <name type="scientific">Streptomyces rhizosphaericus</name>
    <dbReference type="NCBI Taxonomy" id="114699"/>
    <lineage>
        <taxon>Bacteria</taxon>
        <taxon>Bacillati</taxon>
        <taxon>Actinomycetota</taxon>
        <taxon>Actinomycetes</taxon>
        <taxon>Kitasatosporales</taxon>
        <taxon>Streptomycetaceae</taxon>
        <taxon>Streptomyces</taxon>
        <taxon>Streptomyces violaceusniger group</taxon>
    </lineage>
</organism>
<sequence length="66" mass="7408">MQRVWDSDGGELLRLPECEGRRGGLPKAEGAIHVVRRPRWRRVEMAALWPHMPCTPAPGGVAAEHR</sequence>
<proteinExistence type="predicted"/>
<gene>
    <name evidence="1" type="ORF">GCM10009576_074970</name>
</gene>
<reference evidence="1 2" key="1">
    <citation type="journal article" date="2019" name="Int. J. Syst. Evol. Microbiol.">
        <title>The Global Catalogue of Microorganisms (GCM) 10K type strain sequencing project: providing services to taxonomists for standard genome sequencing and annotation.</title>
        <authorList>
            <consortium name="The Broad Institute Genomics Platform"/>
            <consortium name="The Broad Institute Genome Sequencing Center for Infectious Disease"/>
            <person name="Wu L."/>
            <person name="Ma J."/>
        </authorList>
    </citation>
    <scope>NUCLEOTIDE SEQUENCE [LARGE SCALE GENOMIC DNA]</scope>
    <source>
        <strain evidence="1 2">JCM 11445</strain>
    </source>
</reference>
<evidence type="ECO:0000313" key="1">
    <source>
        <dbReference type="EMBL" id="GAA0994104.1"/>
    </source>
</evidence>